<dbReference type="GO" id="GO:0005886">
    <property type="term" value="C:plasma membrane"/>
    <property type="evidence" value="ECO:0007669"/>
    <property type="project" value="InterPro"/>
</dbReference>
<dbReference type="Proteomes" id="UP000660262">
    <property type="component" value="Unassembled WGS sequence"/>
</dbReference>
<feature type="compositionally biased region" description="Low complexity" evidence="5">
    <location>
        <begin position="859"/>
        <end position="891"/>
    </location>
</feature>
<keyword evidence="3" id="KW-1133">Transmembrane helix</keyword>
<dbReference type="InterPro" id="IPR007452">
    <property type="entry name" value="TamB_C"/>
</dbReference>
<dbReference type="Pfam" id="PF04357">
    <property type="entry name" value="TamB"/>
    <property type="match status" value="1"/>
</dbReference>
<evidence type="ECO:0000256" key="5">
    <source>
        <dbReference type="SAM" id="MobiDB-lite"/>
    </source>
</evidence>
<protein>
    <recommendedName>
        <fullName evidence="6">Translocation and assembly module TamB C-terminal domain-containing protein</fullName>
    </recommendedName>
</protein>
<keyword evidence="8" id="KW-1185">Reference proteome</keyword>
<evidence type="ECO:0000256" key="3">
    <source>
        <dbReference type="ARBA" id="ARBA00022989"/>
    </source>
</evidence>
<gene>
    <name evidence="7" type="ORF">PPROV_000194000</name>
</gene>
<evidence type="ECO:0000259" key="6">
    <source>
        <dbReference type="Pfam" id="PF04357"/>
    </source>
</evidence>
<name>A0A830H868_9CHLO</name>
<feature type="compositionally biased region" description="Low complexity" evidence="5">
    <location>
        <begin position="711"/>
        <end position="731"/>
    </location>
</feature>
<dbReference type="OrthoDB" id="1386367at2759"/>
<reference evidence="7" key="1">
    <citation type="submission" date="2020-10" db="EMBL/GenBank/DDBJ databases">
        <title>Unveiling of a novel bifunctional photoreceptor, Dualchrome1, isolated from a cosmopolitan green alga.</title>
        <authorList>
            <person name="Suzuki S."/>
            <person name="Kawachi M."/>
        </authorList>
    </citation>
    <scope>NUCLEOTIDE SEQUENCE</scope>
    <source>
        <strain evidence="7">NIES 2893</strain>
    </source>
</reference>
<comment type="caution">
    <text evidence="7">The sequence shown here is derived from an EMBL/GenBank/DDBJ whole genome shotgun (WGS) entry which is preliminary data.</text>
</comment>
<evidence type="ECO:0000256" key="1">
    <source>
        <dbReference type="ARBA" id="ARBA00004167"/>
    </source>
</evidence>
<dbReference type="PANTHER" id="PTHR34457">
    <property type="entry name" value="EMBRYO DEFECTIVE 2410"/>
    <property type="match status" value="1"/>
</dbReference>
<dbReference type="InterPro" id="IPR053022">
    <property type="entry name" value="Chloroplast_translocon_comp"/>
</dbReference>
<feature type="region of interest" description="Disordered" evidence="5">
    <location>
        <begin position="711"/>
        <end position="733"/>
    </location>
</feature>
<feature type="region of interest" description="Disordered" evidence="5">
    <location>
        <begin position="856"/>
        <end position="895"/>
    </location>
</feature>
<dbReference type="PANTHER" id="PTHR34457:SF3">
    <property type="entry name" value="PROTEIN TIC236, CHLOROPLASTIC"/>
    <property type="match status" value="1"/>
</dbReference>
<sequence>MPPVATGKPRDAGFTPGSYRIHIDGRDTDLNTIRETFGAPPFPFPIKGAAAGALSITGALEKPLFSGSVWLVDRDGCGNSTTSAGDNMSSRDGYVERAPLGWRRAVERAQCASRAFAGEYGGKPSIAALDRVPLRSGHATLEVDTLAQEIRLESVRIDSAHGGVIHGRGRISIAPDAEVNPNAIDVHLEGAGLPVKELILPYIESALINSSGGFATPASNAARDALSAYLSPLTPATANATMSGGLLAPNVDAEWQLSDGGATGDAHFSRTAMAASANSPTLRIAGKLDVNLPDALPVAARQAMTQLQATALGEPKIDAIHLDVSMKNLDGAALAAPLLPAAEASASAMADAESLTKVLNALQGPVGFLLNGDISCHAKIIEPETTGSDDTTLIAAALSRAQHAPQVAAASAAEIWQEGISRVLRQGRMNAAVELNQLRLNQLRLTGEGMRGVYRSDMSTGAMSFEARGRRLSSEDRIEVHMGERDMASPDAVTFKLQCGSLRAQAESQGGPIGAGNLLVRGLRLDDLEITSLRGNIEELNVSATASSMDMDADLLVEAPMRRVIRGAVSVLQPRFGSVRGKKLTARSSWDGSQLDLEMLRFEQNKSTYEASAGVRVPEASSAGHAGEWHFAVHAAPSVDVEEMLPALSLASEFSRLAGTDDAAGALRDFALAKERFFQHVKTAGKATVGDRLDERLASFLEALSKLEPLSPATSGASSPTASPSPANAPSLLQDLRGTWSGSLAAAGSLGEMHENGDGSFHVKEADIDVNGVDWYVDRAPAKDELRLQRVALSGAWGSEAYPEGLHVRNLAVDCGDARLRASGDVLGPSQDARLVLMELPAEYISHALALDGRDAQGTPSTLASSKAPTTSSSTTSTTAGAGAPTTTSSGVGMAAPLVSGPMYMQGEINGPQTSPQARVSAQILDGAVRGAARLGPSHASVTLMDGTRIAFEAELKPLDTSGSVRVEGSLPIVASPQPGADSVDVHAEVVDGGMDLVAAMAAPGVVQWTGGSARVRLNVLGTVRKALVDASVMIRNGALISPYLLKPIRQLNVSAGVLEDRIAVDACEARIGRHGQFRVRGGLPLRDVSSSAPKRDAATLTSSAARRFAGRGSAAPSQGSARDLSVECQGVELRIPRVLSAIVDTKMDVSGSAVSPELRGSVSLSQGSIFLHGMAATQPAAGGEEGGRSAGTAATGAAAPTSAGNALPERALSNLSSALSLKSLRTGDGERSDSAVGVVCNGLRVKLGKQVRVVFPFVLNFGARGEVVVNGGEHLPGGIRPTGTILFDNGDVNLLATQVRLAHDHIHFAAFDDDHPLDPLVDVRLVGPDLLVSLAGRASEWKDMLRIRRYGPAAVGTAEAAAGGDESGDGSSYREEMARAVEARISAGLSAAAAQRENPKALGSLAMGTLAAMLPRLETTGEFPIGLGSWRVASSPAVALGAISPGVDSGGLAGVALGLAEMEVALGRSLRGTVALTGNDVSRLASGVESSGTRWTLLYALNSKLRANLSGTSGGGTSFMIEFTPESSAASPPPGGGGSGGGF</sequence>
<proteinExistence type="predicted"/>
<dbReference type="EMBL" id="BNJQ01000005">
    <property type="protein sequence ID" value="GHP03185.1"/>
    <property type="molecule type" value="Genomic_DNA"/>
</dbReference>
<feature type="domain" description="Translocation and assembly module TamB C-terminal" evidence="6">
    <location>
        <begin position="1124"/>
        <end position="1327"/>
    </location>
</feature>
<keyword evidence="2" id="KW-0812">Transmembrane</keyword>
<feature type="region of interest" description="Disordered" evidence="5">
    <location>
        <begin position="1525"/>
        <end position="1544"/>
    </location>
</feature>
<comment type="subcellular location">
    <subcellularLocation>
        <location evidence="1">Membrane</location>
        <topology evidence="1">Single-pass membrane protein</topology>
    </subcellularLocation>
</comment>
<feature type="compositionally biased region" description="Low complexity" evidence="5">
    <location>
        <begin position="1191"/>
        <end position="1205"/>
    </location>
</feature>
<evidence type="ECO:0000256" key="4">
    <source>
        <dbReference type="ARBA" id="ARBA00023136"/>
    </source>
</evidence>
<evidence type="ECO:0000313" key="7">
    <source>
        <dbReference type="EMBL" id="GHP03185.1"/>
    </source>
</evidence>
<organism evidence="7 8">
    <name type="scientific">Pycnococcus provasolii</name>
    <dbReference type="NCBI Taxonomy" id="41880"/>
    <lineage>
        <taxon>Eukaryota</taxon>
        <taxon>Viridiplantae</taxon>
        <taxon>Chlorophyta</taxon>
        <taxon>Pseudoscourfieldiophyceae</taxon>
        <taxon>Pseudoscourfieldiales</taxon>
        <taxon>Pycnococcaceae</taxon>
        <taxon>Pycnococcus</taxon>
    </lineage>
</organism>
<dbReference type="GO" id="GO:0009306">
    <property type="term" value="P:protein secretion"/>
    <property type="evidence" value="ECO:0007669"/>
    <property type="project" value="InterPro"/>
</dbReference>
<feature type="region of interest" description="Disordered" evidence="5">
    <location>
        <begin position="1179"/>
        <end position="1206"/>
    </location>
</feature>
<evidence type="ECO:0000256" key="2">
    <source>
        <dbReference type="ARBA" id="ARBA00022692"/>
    </source>
</evidence>
<accession>A0A830H868</accession>
<evidence type="ECO:0000313" key="8">
    <source>
        <dbReference type="Proteomes" id="UP000660262"/>
    </source>
</evidence>
<keyword evidence="4" id="KW-0472">Membrane</keyword>